<organism evidence="1 2">
    <name type="scientific">Corchorus capsularis</name>
    <name type="common">Jute</name>
    <dbReference type="NCBI Taxonomy" id="210143"/>
    <lineage>
        <taxon>Eukaryota</taxon>
        <taxon>Viridiplantae</taxon>
        <taxon>Streptophyta</taxon>
        <taxon>Embryophyta</taxon>
        <taxon>Tracheophyta</taxon>
        <taxon>Spermatophyta</taxon>
        <taxon>Magnoliopsida</taxon>
        <taxon>eudicotyledons</taxon>
        <taxon>Gunneridae</taxon>
        <taxon>Pentapetalae</taxon>
        <taxon>rosids</taxon>
        <taxon>malvids</taxon>
        <taxon>Malvales</taxon>
        <taxon>Malvaceae</taxon>
        <taxon>Grewioideae</taxon>
        <taxon>Apeibeae</taxon>
        <taxon>Corchorus</taxon>
    </lineage>
</organism>
<dbReference type="Gramene" id="OMO75050">
    <property type="protein sequence ID" value="OMO75050"/>
    <property type="gene ID" value="CCACVL1_16350"/>
</dbReference>
<keyword evidence="2" id="KW-1185">Reference proteome</keyword>
<accession>A0A1R3HXM0</accession>
<reference evidence="1 2" key="1">
    <citation type="submission" date="2013-09" db="EMBL/GenBank/DDBJ databases">
        <title>Corchorus capsularis genome sequencing.</title>
        <authorList>
            <person name="Alam M."/>
            <person name="Haque M.S."/>
            <person name="Islam M.S."/>
            <person name="Emdad E.M."/>
            <person name="Islam M.M."/>
            <person name="Ahmed B."/>
            <person name="Halim A."/>
            <person name="Hossen Q.M.M."/>
            <person name="Hossain M.Z."/>
            <person name="Ahmed R."/>
            <person name="Khan M.M."/>
            <person name="Islam R."/>
            <person name="Rashid M.M."/>
            <person name="Khan S.A."/>
            <person name="Rahman M.S."/>
            <person name="Alam M."/>
        </authorList>
    </citation>
    <scope>NUCLEOTIDE SEQUENCE [LARGE SCALE GENOMIC DNA]</scope>
    <source>
        <strain evidence="2">cv. CVL-1</strain>
        <tissue evidence="1">Whole seedling</tissue>
    </source>
</reference>
<proteinExistence type="predicted"/>
<name>A0A1R3HXM0_COCAP</name>
<gene>
    <name evidence="1" type="ORF">CCACVL1_16350</name>
</gene>
<dbReference type="Proteomes" id="UP000188268">
    <property type="component" value="Unassembled WGS sequence"/>
</dbReference>
<evidence type="ECO:0000313" key="1">
    <source>
        <dbReference type="EMBL" id="OMO75050.1"/>
    </source>
</evidence>
<dbReference type="EMBL" id="AWWV01011046">
    <property type="protein sequence ID" value="OMO75050.1"/>
    <property type="molecule type" value="Genomic_DNA"/>
</dbReference>
<dbReference type="AlphaFoldDB" id="A0A1R3HXM0"/>
<sequence>MAPARELSLLCSYATTMEAFYESRLRHYSPVDIGESWKPNAGSIGDINLNIQPD</sequence>
<evidence type="ECO:0000313" key="2">
    <source>
        <dbReference type="Proteomes" id="UP000188268"/>
    </source>
</evidence>
<comment type="caution">
    <text evidence="1">The sequence shown here is derived from an EMBL/GenBank/DDBJ whole genome shotgun (WGS) entry which is preliminary data.</text>
</comment>
<protein>
    <submittedName>
        <fullName evidence="1">Uncharacterized protein</fullName>
    </submittedName>
</protein>